<evidence type="ECO:0000313" key="4">
    <source>
        <dbReference type="Proteomes" id="UP000694728"/>
    </source>
</evidence>
<feature type="region of interest" description="Disordered" evidence="1">
    <location>
        <begin position="1"/>
        <end position="82"/>
    </location>
</feature>
<sequence length="208" mass="23401">MKILCFRTSPQPCYDQTSHKRLPEQRDVADPKEEEEETSSLEHRAAMDLEEEEQVSLPLEGEDTDQREEEEEITPPEEGWMCETTDGKEALSFKPKEQAESVESLEEEPISVFPPPNTFPPPDATLPPSVFPPPTAFTFNSVFPPPTGHTPNSVFPPPTGHTPNSVFPPPNEFPLQESSPFDIYFLQFSLFLKLTLTCSLVLWLLSGI</sequence>
<evidence type="ECO:0000313" key="3">
    <source>
        <dbReference type="Ensembl" id="ENSSSCP00045023824.1"/>
    </source>
</evidence>
<accession>A0A8D1HV33</accession>
<dbReference type="Proteomes" id="UP000694728">
    <property type="component" value="Unplaced"/>
</dbReference>
<keyword evidence="2" id="KW-0812">Transmembrane</keyword>
<feature type="compositionally biased region" description="Basic and acidic residues" evidence="1">
    <location>
        <begin position="17"/>
        <end position="31"/>
    </location>
</feature>
<proteinExistence type="predicted"/>
<dbReference type="AlphaFoldDB" id="A0A8D1HV33"/>
<feature type="transmembrane region" description="Helical" evidence="2">
    <location>
        <begin position="184"/>
        <end position="205"/>
    </location>
</feature>
<feature type="compositionally biased region" description="Acidic residues" evidence="1">
    <location>
        <begin position="48"/>
        <end position="75"/>
    </location>
</feature>
<reference evidence="3" key="1">
    <citation type="submission" date="2025-08" db="UniProtKB">
        <authorList>
            <consortium name="Ensembl"/>
        </authorList>
    </citation>
    <scope>IDENTIFICATION</scope>
</reference>
<evidence type="ECO:0000256" key="1">
    <source>
        <dbReference type="SAM" id="MobiDB-lite"/>
    </source>
</evidence>
<name>A0A8D1HV33_PIG</name>
<evidence type="ECO:0000256" key="2">
    <source>
        <dbReference type="SAM" id="Phobius"/>
    </source>
</evidence>
<dbReference type="Ensembl" id="ENSSSCT00045034357.1">
    <property type="protein sequence ID" value="ENSSSCP00045023824.1"/>
    <property type="gene ID" value="ENSSSCG00045020161.1"/>
</dbReference>
<keyword evidence="2" id="KW-1133">Transmembrane helix</keyword>
<protein>
    <submittedName>
        <fullName evidence="3">Uncharacterized protein</fullName>
    </submittedName>
</protein>
<keyword evidence="2" id="KW-0472">Membrane</keyword>
<organism evidence="3 4">
    <name type="scientific">Sus scrofa</name>
    <name type="common">Pig</name>
    <dbReference type="NCBI Taxonomy" id="9823"/>
    <lineage>
        <taxon>Eukaryota</taxon>
        <taxon>Metazoa</taxon>
        <taxon>Chordata</taxon>
        <taxon>Craniata</taxon>
        <taxon>Vertebrata</taxon>
        <taxon>Euteleostomi</taxon>
        <taxon>Mammalia</taxon>
        <taxon>Eutheria</taxon>
        <taxon>Laurasiatheria</taxon>
        <taxon>Artiodactyla</taxon>
        <taxon>Suina</taxon>
        <taxon>Suidae</taxon>
        <taxon>Sus</taxon>
    </lineage>
</organism>